<dbReference type="OrthoDB" id="1634483at2"/>
<dbReference type="InterPro" id="IPR027032">
    <property type="entry name" value="Twinkle-like"/>
</dbReference>
<proteinExistence type="predicted"/>
<dbReference type="InterPro" id="IPR007694">
    <property type="entry name" value="DNA_helicase_DnaB-like_C"/>
</dbReference>
<dbReference type="Pfam" id="PF13155">
    <property type="entry name" value="Toprim_2"/>
    <property type="match status" value="1"/>
</dbReference>
<dbReference type="SMART" id="SM00493">
    <property type="entry name" value="TOPRIM"/>
    <property type="match status" value="1"/>
</dbReference>
<dbReference type="SUPFAM" id="SSF52540">
    <property type="entry name" value="P-loop containing nucleoside triphosphate hydrolases"/>
    <property type="match status" value="1"/>
</dbReference>
<evidence type="ECO:0000259" key="1">
    <source>
        <dbReference type="PROSITE" id="PS51199"/>
    </source>
</evidence>
<dbReference type="GO" id="GO:0005524">
    <property type="term" value="F:ATP binding"/>
    <property type="evidence" value="ECO:0007669"/>
    <property type="project" value="InterPro"/>
</dbReference>
<dbReference type="GO" id="GO:0006260">
    <property type="term" value="P:DNA replication"/>
    <property type="evidence" value="ECO:0007669"/>
    <property type="project" value="InterPro"/>
</dbReference>
<dbReference type="Pfam" id="PF13481">
    <property type="entry name" value="AAA_25"/>
    <property type="match status" value="1"/>
</dbReference>
<dbReference type="EMBL" id="LOEE01000006">
    <property type="protein sequence ID" value="KXG78264.1"/>
    <property type="molecule type" value="Genomic_DNA"/>
</dbReference>
<organism evidence="2 3">
    <name type="scientific">Thermotalea metallivorans</name>
    <dbReference type="NCBI Taxonomy" id="520762"/>
    <lineage>
        <taxon>Bacteria</taxon>
        <taxon>Bacillati</taxon>
        <taxon>Bacillota</taxon>
        <taxon>Clostridia</taxon>
        <taxon>Peptostreptococcales</taxon>
        <taxon>Thermotaleaceae</taxon>
        <taxon>Thermotalea</taxon>
    </lineage>
</organism>
<dbReference type="InterPro" id="IPR027417">
    <property type="entry name" value="P-loop_NTPase"/>
</dbReference>
<reference evidence="2 3" key="1">
    <citation type="submission" date="2015-12" db="EMBL/GenBank/DDBJ databases">
        <title>Draft genome sequence of the thermoanaerobe Thermotalea metallivorans, an isolate from the runoff channel of the Great Artesian Basin, Australia.</title>
        <authorList>
            <person name="Patel B.K."/>
        </authorList>
    </citation>
    <scope>NUCLEOTIDE SEQUENCE [LARGE SCALE GENOMIC DNA]</scope>
    <source>
        <strain evidence="2 3">B2-1</strain>
    </source>
</reference>
<evidence type="ECO:0000313" key="2">
    <source>
        <dbReference type="EMBL" id="KXG78264.1"/>
    </source>
</evidence>
<dbReference type="RefSeq" id="WP_068554263.1">
    <property type="nucleotide sequence ID" value="NZ_LOEE01000006.1"/>
</dbReference>
<evidence type="ECO:0000313" key="3">
    <source>
        <dbReference type="Proteomes" id="UP000070456"/>
    </source>
</evidence>
<dbReference type="PROSITE" id="PS51199">
    <property type="entry name" value="SF4_HELICASE"/>
    <property type="match status" value="1"/>
</dbReference>
<dbReference type="PANTHER" id="PTHR12873:SF0">
    <property type="entry name" value="TWINKLE MTDNA HELICASE"/>
    <property type="match status" value="1"/>
</dbReference>
<gene>
    <name evidence="2" type="ORF">AN619_02390</name>
</gene>
<dbReference type="InterPro" id="IPR006171">
    <property type="entry name" value="TOPRIM_dom"/>
</dbReference>
<keyword evidence="3" id="KW-1185">Reference proteome</keyword>
<dbReference type="GO" id="GO:0003697">
    <property type="term" value="F:single-stranded DNA binding"/>
    <property type="evidence" value="ECO:0007669"/>
    <property type="project" value="InterPro"/>
</dbReference>
<dbReference type="GO" id="GO:0043139">
    <property type="term" value="F:5'-3' DNA helicase activity"/>
    <property type="evidence" value="ECO:0007669"/>
    <property type="project" value="InterPro"/>
</dbReference>
<dbReference type="CDD" id="cd01029">
    <property type="entry name" value="TOPRIM_primases"/>
    <property type="match status" value="1"/>
</dbReference>
<dbReference type="AlphaFoldDB" id="A0A140LCI9"/>
<sequence>MNPFQFADKHLYPYKISGNEIQPVKCPYCGGGRHNDKYTFALNTEKLIFNCLRGSCGKTGTFYQLCKDFGEEADSGEDYERRLPPKKAYKKPQTELKPIGNRVAEYLKLRGISRETWERRKVSEEKGNIVFPYYENGELVLVKYKLPRKPNPGENKSWREAGGKSVFWGMDDCNPSKPLVICEGEMDALALDEAGVENVVSVPSGTQDLTCVENNWDWLQQFNKIIIWADNDEAGQEMEKKLIGKLGEWRCYTVRSKYKDANVHLYKEGKESVKKAVENAKEVPVAGIIRLANVRQLDYSKIEKVKSSIEGVNEVLGGYMMGQVSIWTGINSSGKSTFLGQELLAAIDQGYKVCAYSGELPASFFKYWIDLQASGPKNLDRVFDTIKNEYVPKLNKEVVKKISQWYEDKFFLYDSTNGIATEKDLFKIFEYAARRYNCKVFLVDNLMTTEFERVDNDFYRGQSAFVGNVISFAKRFDAHVHLVAHPRKAFGKLTKMDVSGSGDITNRADNVLAVHRLSQKEKEKEEYHGLDNLVQIFKNRINGTQDEEVGLKFDAFSKRFYQERDIEGPNKKYGWEYGKSEIEGFYEVEQTELPWDEIEGDIKWAT</sequence>
<dbReference type="InterPro" id="IPR034154">
    <property type="entry name" value="TOPRIM_DnaG/twinkle"/>
</dbReference>
<protein>
    <recommendedName>
        <fullName evidence="1">SF4 helicase domain-containing protein</fullName>
    </recommendedName>
</protein>
<dbReference type="Gene3D" id="3.40.1360.10">
    <property type="match status" value="1"/>
</dbReference>
<accession>A0A140LCI9</accession>
<dbReference type="SUPFAM" id="SSF56731">
    <property type="entry name" value="DNA primase core"/>
    <property type="match status" value="1"/>
</dbReference>
<name>A0A140LCI9_9FIRM</name>
<comment type="caution">
    <text evidence="2">The sequence shown here is derived from an EMBL/GenBank/DDBJ whole genome shotgun (WGS) entry which is preliminary data.</text>
</comment>
<feature type="domain" description="SF4 helicase" evidence="1">
    <location>
        <begin position="298"/>
        <end position="570"/>
    </location>
</feature>
<dbReference type="PANTHER" id="PTHR12873">
    <property type="entry name" value="T7-LIKE MITOCHONDRIAL DNA HELICASE"/>
    <property type="match status" value="1"/>
</dbReference>
<dbReference type="STRING" id="520762.AN619_02390"/>
<dbReference type="Proteomes" id="UP000070456">
    <property type="component" value="Unassembled WGS sequence"/>
</dbReference>
<dbReference type="Gene3D" id="3.40.50.300">
    <property type="entry name" value="P-loop containing nucleotide triphosphate hydrolases"/>
    <property type="match status" value="1"/>
</dbReference>